<evidence type="ECO:0000313" key="8">
    <source>
        <dbReference type="Proteomes" id="UP000007879"/>
    </source>
</evidence>
<dbReference type="SUPFAM" id="SSF64268">
    <property type="entry name" value="PX domain"/>
    <property type="match status" value="1"/>
</dbReference>
<dbReference type="EnsemblMetazoa" id="Aqu2.1.40393_001">
    <property type="protein sequence ID" value="Aqu2.1.40393_001"/>
    <property type="gene ID" value="Aqu2.1.40393"/>
</dbReference>
<comment type="subcellular location">
    <subcellularLocation>
        <location evidence="1">Cytoplasm</location>
    </subcellularLocation>
</comment>
<protein>
    <recommendedName>
        <fullName evidence="9">PX domain-containing protein</fullName>
    </recommendedName>
</protein>
<dbReference type="SMART" id="SM00220">
    <property type="entry name" value="S_TKc"/>
    <property type="match status" value="1"/>
</dbReference>
<feature type="region of interest" description="Disordered" evidence="3">
    <location>
        <begin position="448"/>
        <end position="596"/>
    </location>
</feature>
<dbReference type="PANTHER" id="PTHR22999">
    <property type="entry name" value="PX SERINE/THREONINE KINASE PXK"/>
    <property type="match status" value="1"/>
</dbReference>
<dbReference type="GO" id="GO:0045022">
    <property type="term" value="P:early endosome to late endosome transport"/>
    <property type="evidence" value="ECO:0007669"/>
    <property type="project" value="TreeGrafter"/>
</dbReference>
<dbReference type="Pfam" id="PF02205">
    <property type="entry name" value="WH2"/>
    <property type="match status" value="1"/>
</dbReference>
<dbReference type="KEGG" id="aqu:100637744"/>
<accession>A0A1X7VLU7</accession>
<evidence type="ECO:0000256" key="3">
    <source>
        <dbReference type="SAM" id="MobiDB-lite"/>
    </source>
</evidence>
<dbReference type="Pfam" id="PF07714">
    <property type="entry name" value="PK_Tyr_Ser-Thr"/>
    <property type="match status" value="1"/>
</dbReference>
<dbReference type="InterPro" id="IPR001245">
    <property type="entry name" value="Ser-Thr/Tyr_kinase_cat_dom"/>
</dbReference>
<dbReference type="InterPro" id="IPR001683">
    <property type="entry name" value="PX_dom"/>
</dbReference>
<feature type="domain" description="PX" evidence="5">
    <location>
        <begin position="25"/>
        <end position="137"/>
    </location>
</feature>
<reference evidence="8" key="1">
    <citation type="journal article" date="2010" name="Nature">
        <title>The Amphimedon queenslandica genome and the evolution of animal complexity.</title>
        <authorList>
            <person name="Srivastava M."/>
            <person name="Simakov O."/>
            <person name="Chapman J."/>
            <person name="Fahey B."/>
            <person name="Gauthier M.E."/>
            <person name="Mitros T."/>
            <person name="Richards G.S."/>
            <person name="Conaco C."/>
            <person name="Dacre M."/>
            <person name="Hellsten U."/>
            <person name="Larroux C."/>
            <person name="Putnam N.H."/>
            <person name="Stanke M."/>
            <person name="Adamska M."/>
            <person name="Darling A."/>
            <person name="Degnan S.M."/>
            <person name="Oakley T.H."/>
            <person name="Plachetzki D.C."/>
            <person name="Zhai Y."/>
            <person name="Adamski M."/>
            <person name="Calcino A."/>
            <person name="Cummins S.F."/>
            <person name="Goodstein D.M."/>
            <person name="Harris C."/>
            <person name="Jackson D.J."/>
            <person name="Leys S.P."/>
            <person name="Shu S."/>
            <person name="Woodcroft B.J."/>
            <person name="Vervoort M."/>
            <person name="Kosik K.S."/>
            <person name="Manning G."/>
            <person name="Degnan B.M."/>
            <person name="Rokhsar D.S."/>
        </authorList>
    </citation>
    <scope>NUCLEOTIDE SEQUENCE [LARGE SCALE GENOMIC DNA]</scope>
</reference>
<dbReference type="GO" id="GO:0005770">
    <property type="term" value="C:late endosome"/>
    <property type="evidence" value="ECO:0007669"/>
    <property type="project" value="TreeGrafter"/>
</dbReference>
<dbReference type="InterPro" id="IPR051837">
    <property type="entry name" value="SortingNexin/PXDomain-PKLike"/>
</dbReference>
<dbReference type="EnsemblMetazoa" id="XM_003383957.3">
    <property type="protein sequence ID" value="XP_003384005.2"/>
    <property type="gene ID" value="LOC100637744"/>
</dbReference>
<feature type="compositionally biased region" description="Polar residues" evidence="3">
    <location>
        <begin position="491"/>
        <end position="508"/>
    </location>
</feature>
<feature type="compositionally biased region" description="Basic and acidic residues" evidence="3">
    <location>
        <begin position="454"/>
        <end position="465"/>
    </location>
</feature>
<name>A0A1X7VLU7_AMPQE</name>
<organism evidence="7">
    <name type="scientific">Amphimedon queenslandica</name>
    <name type="common">Sponge</name>
    <dbReference type="NCBI Taxonomy" id="400682"/>
    <lineage>
        <taxon>Eukaryota</taxon>
        <taxon>Metazoa</taxon>
        <taxon>Porifera</taxon>
        <taxon>Demospongiae</taxon>
        <taxon>Heteroscleromorpha</taxon>
        <taxon>Haplosclerida</taxon>
        <taxon>Niphatidae</taxon>
        <taxon>Amphimedon</taxon>
    </lineage>
</organism>
<dbReference type="InParanoid" id="A0A1X7VLU7"/>
<dbReference type="Proteomes" id="UP000007879">
    <property type="component" value="Unassembled WGS sequence"/>
</dbReference>
<evidence type="ECO:0000259" key="4">
    <source>
        <dbReference type="PROSITE" id="PS50011"/>
    </source>
</evidence>
<evidence type="ECO:0000259" key="6">
    <source>
        <dbReference type="PROSITE" id="PS51082"/>
    </source>
</evidence>
<feature type="compositionally biased region" description="Basic and acidic residues" evidence="3">
    <location>
        <begin position="587"/>
        <end position="596"/>
    </location>
</feature>
<feature type="compositionally biased region" description="Low complexity" evidence="3">
    <location>
        <begin position="509"/>
        <end position="544"/>
    </location>
</feature>
<feature type="domain" description="Protein kinase" evidence="4">
    <location>
        <begin position="160"/>
        <end position="450"/>
    </location>
</feature>
<dbReference type="PROSITE" id="PS51082">
    <property type="entry name" value="WH2"/>
    <property type="match status" value="1"/>
</dbReference>
<dbReference type="eggNOG" id="KOG2101">
    <property type="taxonomic scope" value="Eukaryota"/>
</dbReference>
<dbReference type="OrthoDB" id="41200at2759"/>
<dbReference type="GO" id="GO:0003779">
    <property type="term" value="F:actin binding"/>
    <property type="evidence" value="ECO:0007669"/>
    <property type="project" value="InterPro"/>
</dbReference>
<reference evidence="7" key="2">
    <citation type="submission" date="2017-05" db="UniProtKB">
        <authorList>
            <consortium name="EnsemblMetazoa"/>
        </authorList>
    </citation>
    <scope>IDENTIFICATION</scope>
</reference>
<dbReference type="GO" id="GO:0005524">
    <property type="term" value="F:ATP binding"/>
    <property type="evidence" value="ECO:0007669"/>
    <property type="project" value="InterPro"/>
</dbReference>
<feature type="compositionally biased region" description="Pro residues" evidence="3">
    <location>
        <begin position="545"/>
        <end position="563"/>
    </location>
</feature>
<feature type="domain" description="WH2" evidence="6">
    <location>
        <begin position="567"/>
        <end position="586"/>
    </location>
</feature>
<dbReference type="GO" id="GO:0006622">
    <property type="term" value="P:protein targeting to lysosome"/>
    <property type="evidence" value="ECO:0007669"/>
    <property type="project" value="TreeGrafter"/>
</dbReference>
<dbReference type="AlphaFoldDB" id="A0A1X7VLU7"/>
<dbReference type="InterPro" id="IPR000719">
    <property type="entry name" value="Prot_kinase_dom"/>
</dbReference>
<dbReference type="GO" id="GO:0005769">
    <property type="term" value="C:early endosome"/>
    <property type="evidence" value="ECO:0007669"/>
    <property type="project" value="TreeGrafter"/>
</dbReference>
<dbReference type="InterPro" id="IPR003124">
    <property type="entry name" value="WH2_dom"/>
</dbReference>
<dbReference type="GO" id="GO:0008333">
    <property type="term" value="P:endosome to lysosome transport"/>
    <property type="evidence" value="ECO:0007669"/>
    <property type="project" value="TreeGrafter"/>
</dbReference>
<dbReference type="SUPFAM" id="SSF56112">
    <property type="entry name" value="Protein kinase-like (PK-like)"/>
    <property type="match status" value="1"/>
</dbReference>
<dbReference type="PROSITE" id="PS50195">
    <property type="entry name" value="PX"/>
    <property type="match status" value="1"/>
</dbReference>
<dbReference type="GO" id="GO:0035091">
    <property type="term" value="F:phosphatidylinositol binding"/>
    <property type="evidence" value="ECO:0007669"/>
    <property type="project" value="InterPro"/>
</dbReference>
<evidence type="ECO:0000259" key="5">
    <source>
        <dbReference type="PROSITE" id="PS50195"/>
    </source>
</evidence>
<keyword evidence="8" id="KW-1185">Reference proteome</keyword>
<dbReference type="Gene3D" id="1.10.510.10">
    <property type="entry name" value="Transferase(Phosphotransferase) domain 1"/>
    <property type="match status" value="1"/>
</dbReference>
<dbReference type="GO" id="GO:0043271">
    <property type="term" value="P:negative regulation of monoatomic ion transport"/>
    <property type="evidence" value="ECO:0007669"/>
    <property type="project" value="TreeGrafter"/>
</dbReference>
<dbReference type="PANTHER" id="PTHR22999:SF40">
    <property type="entry name" value="PX DOMAIN-CONTAINING PROTEIN KINASE-LIKE PROTEIN"/>
    <property type="match status" value="1"/>
</dbReference>
<dbReference type="FunCoup" id="A0A1X7VLU7">
    <property type="interactions" value="330"/>
</dbReference>
<evidence type="ECO:0008006" key="9">
    <source>
        <dbReference type="Google" id="ProtNLM"/>
    </source>
</evidence>
<dbReference type="PROSITE" id="PS50011">
    <property type="entry name" value="PROTEIN_KINASE_DOM"/>
    <property type="match status" value="1"/>
</dbReference>
<dbReference type="FunFam" id="3.30.1520.10:FF:000010">
    <property type="entry name" value="PX domain-containing protein kinase-like protein isoform X6"/>
    <property type="match status" value="1"/>
</dbReference>
<sequence>MMAASASSKKDRSSVLEKVDRRLSVDPTIPLTATILTYKIVQSHVEYVIRVQRGPNPDDSWDVERRYSDFAALNQALQISGVQVNLPPKRMFGNTDKQFVTERQQGLQEYLNIIAKHPFIAASLDLKLFLDPHNYSDKCHEIALRNVSMFFRSNPEWAIVESKKNIGWRINKHYYLIGSKGDGFKYKRILTWIEPGPDFCVPERELEYLLKILVDLKHPNILSPLSATYNGTGLLVTREFCPKGSLRDYMHKSGPQHYLKSCCPTSPLDLGLIKTYGYQVLCVMEYLLSKGFVLGHITSGNVMIIDYGLCKVSDLENCLAGLPVFHRTFLLELRKVQGAEAEAVYSFGHLLYEMAYGRILETATIEALPPYPAVDSNLGTLLMSLLSVAGVKALPKISDLVSHLFFAGQLPLTEKPSLKVPSRLKEFLVSMRDKVDARLQEDQRKLSHFLRMSKAHDSLMSEEEKKKRRKKMRKQMTQEADQTLAEAYPTSKLTKQLSVPSSSAPTNRPSSKASSKTSSASTASTAPKSPSTSKSPSTTKSPSTPSVPAPPTTQAPEPTPPPAKTGERGALLNSIESFAKGKLKKTVTKDRSGPFL</sequence>
<dbReference type="InterPro" id="IPR036871">
    <property type="entry name" value="PX_dom_sf"/>
</dbReference>
<dbReference type="GO" id="GO:0005886">
    <property type="term" value="C:plasma membrane"/>
    <property type="evidence" value="ECO:0007669"/>
    <property type="project" value="TreeGrafter"/>
</dbReference>
<dbReference type="SMART" id="SM00312">
    <property type="entry name" value="PX"/>
    <property type="match status" value="1"/>
</dbReference>
<evidence type="ECO:0000313" key="7">
    <source>
        <dbReference type="EnsemblMetazoa" id="Aqu2.1.40393_001"/>
    </source>
</evidence>
<dbReference type="InterPro" id="IPR011009">
    <property type="entry name" value="Kinase-like_dom_sf"/>
</dbReference>
<dbReference type="GO" id="GO:0004672">
    <property type="term" value="F:protein kinase activity"/>
    <property type="evidence" value="ECO:0007669"/>
    <property type="project" value="InterPro"/>
</dbReference>
<dbReference type="Pfam" id="PF00787">
    <property type="entry name" value="PX"/>
    <property type="match status" value="1"/>
</dbReference>
<proteinExistence type="predicted"/>
<evidence type="ECO:0000256" key="2">
    <source>
        <dbReference type="ARBA" id="ARBA00022490"/>
    </source>
</evidence>
<keyword evidence="2" id="KW-0963">Cytoplasm</keyword>
<dbReference type="Gene3D" id="3.30.1520.10">
    <property type="entry name" value="Phox-like domain"/>
    <property type="match status" value="1"/>
</dbReference>
<dbReference type="CDD" id="cd22062">
    <property type="entry name" value="WH2_DdVASP-like"/>
    <property type="match status" value="1"/>
</dbReference>
<evidence type="ECO:0000256" key="1">
    <source>
        <dbReference type="ARBA" id="ARBA00004496"/>
    </source>
</evidence>
<gene>
    <name evidence="7" type="primary">100637744</name>
</gene>